<dbReference type="OrthoDB" id="3922101at2759"/>
<keyword evidence="2" id="KW-1185">Reference proteome</keyword>
<dbReference type="AlphaFoldDB" id="A0A9W9LY01"/>
<name>A0A9W9LY01_9EURO</name>
<organism evidence="1 2">
    <name type="scientific">Penicillium cf. viridicatum</name>
    <dbReference type="NCBI Taxonomy" id="2972119"/>
    <lineage>
        <taxon>Eukaryota</taxon>
        <taxon>Fungi</taxon>
        <taxon>Dikarya</taxon>
        <taxon>Ascomycota</taxon>
        <taxon>Pezizomycotina</taxon>
        <taxon>Eurotiomycetes</taxon>
        <taxon>Eurotiomycetidae</taxon>
        <taxon>Eurotiales</taxon>
        <taxon>Aspergillaceae</taxon>
        <taxon>Penicillium</taxon>
    </lineage>
</organism>
<gene>
    <name evidence="1" type="ORF">N7449_012378</name>
</gene>
<sequence length="399" mass="44160">MPSLNIDLVAPSTHHVNSQCHGMRDVSALAGHAVLSATSPGPLANVNRIHVRLIQVVISTTDSKNTRRILCPSFCNPTNKSPQPGSRIERTLQDVSVPILPKEEVETSQERIISKYYFYLDIPTNIPATTKTPLGTITYAIEATAATSNHGITTHRQPLKLNRQMIQANPKQTQHHLYFPTSKAIQGMSLSQNSTPRCGPRISFTATIYTHWETAPANRETELRHLVVRELRWNAEEIVKLMSKPSTLDGNYSICERQSVRKLCDGSTKEYWGPGRNPYIKQPHGQSVGGKGGEKSAICIPFDFTIPKQARVVDDIDLAAYEIGTDRAGHTTQCGFLGELYFLSPGKMAKGITVHHQLRIELVMGEDVFHKGTGKLVERKLLRTIVCPAVPLSVCEVSI</sequence>
<reference evidence="1" key="2">
    <citation type="journal article" date="2023" name="IMA Fungus">
        <title>Comparative genomic study of the Penicillium genus elucidates a diverse pangenome and 15 lateral gene transfer events.</title>
        <authorList>
            <person name="Petersen C."/>
            <person name="Sorensen T."/>
            <person name="Nielsen M.R."/>
            <person name="Sondergaard T.E."/>
            <person name="Sorensen J.L."/>
            <person name="Fitzpatrick D.A."/>
            <person name="Frisvad J.C."/>
            <person name="Nielsen K.L."/>
        </authorList>
    </citation>
    <scope>NUCLEOTIDE SEQUENCE</scope>
    <source>
        <strain evidence="1">IBT 20477</strain>
    </source>
</reference>
<protein>
    <submittedName>
        <fullName evidence="1">Uncharacterized protein</fullName>
    </submittedName>
</protein>
<dbReference type="EMBL" id="JAPQKQ010000009">
    <property type="protein sequence ID" value="KAJ5182231.1"/>
    <property type="molecule type" value="Genomic_DNA"/>
</dbReference>
<evidence type="ECO:0000313" key="2">
    <source>
        <dbReference type="Proteomes" id="UP001150942"/>
    </source>
</evidence>
<reference evidence="1" key="1">
    <citation type="submission" date="2022-11" db="EMBL/GenBank/DDBJ databases">
        <authorList>
            <person name="Petersen C."/>
        </authorList>
    </citation>
    <scope>NUCLEOTIDE SEQUENCE</scope>
    <source>
        <strain evidence="1">IBT 20477</strain>
    </source>
</reference>
<proteinExistence type="predicted"/>
<comment type="caution">
    <text evidence="1">The sequence shown here is derived from an EMBL/GenBank/DDBJ whole genome shotgun (WGS) entry which is preliminary data.</text>
</comment>
<accession>A0A9W9LY01</accession>
<evidence type="ECO:0000313" key="1">
    <source>
        <dbReference type="EMBL" id="KAJ5182231.1"/>
    </source>
</evidence>
<dbReference type="Proteomes" id="UP001150942">
    <property type="component" value="Unassembled WGS sequence"/>
</dbReference>